<organism evidence="2 3">
    <name type="scientific">Adiantum capillus-veneris</name>
    <name type="common">Maidenhair fern</name>
    <dbReference type="NCBI Taxonomy" id="13818"/>
    <lineage>
        <taxon>Eukaryota</taxon>
        <taxon>Viridiplantae</taxon>
        <taxon>Streptophyta</taxon>
        <taxon>Embryophyta</taxon>
        <taxon>Tracheophyta</taxon>
        <taxon>Polypodiopsida</taxon>
        <taxon>Polypodiidae</taxon>
        <taxon>Polypodiales</taxon>
        <taxon>Pteridineae</taxon>
        <taxon>Pteridaceae</taxon>
        <taxon>Vittarioideae</taxon>
        <taxon>Adiantum</taxon>
    </lineage>
</organism>
<accession>A0A9D4UJP8</accession>
<name>A0A9D4UJP8_ADICA</name>
<feature type="region of interest" description="Disordered" evidence="1">
    <location>
        <begin position="58"/>
        <end position="134"/>
    </location>
</feature>
<feature type="compositionally biased region" description="Basic and acidic residues" evidence="1">
    <location>
        <begin position="516"/>
        <end position="527"/>
    </location>
</feature>
<feature type="compositionally biased region" description="Polar residues" evidence="1">
    <location>
        <begin position="196"/>
        <end position="208"/>
    </location>
</feature>
<gene>
    <name evidence="2" type="ORF">GOP47_0017018</name>
</gene>
<reference evidence="2" key="1">
    <citation type="submission" date="2021-01" db="EMBL/GenBank/DDBJ databases">
        <title>Adiantum capillus-veneris genome.</title>
        <authorList>
            <person name="Fang Y."/>
            <person name="Liao Q."/>
        </authorList>
    </citation>
    <scope>NUCLEOTIDE SEQUENCE</scope>
    <source>
        <strain evidence="2">H3</strain>
        <tissue evidence="2">Leaf</tissue>
    </source>
</reference>
<evidence type="ECO:0000313" key="3">
    <source>
        <dbReference type="Proteomes" id="UP000886520"/>
    </source>
</evidence>
<feature type="compositionally biased region" description="Basic residues" evidence="1">
    <location>
        <begin position="585"/>
        <end position="594"/>
    </location>
</feature>
<evidence type="ECO:0000256" key="1">
    <source>
        <dbReference type="SAM" id="MobiDB-lite"/>
    </source>
</evidence>
<feature type="compositionally biased region" description="Polar residues" evidence="1">
    <location>
        <begin position="82"/>
        <end position="104"/>
    </location>
</feature>
<proteinExistence type="predicted"/>
<feature type="compositionally biased region" description="Basic and acidic residues" evidence="1">
    <location>
        <begin position="559"/>
        <end position="573"/>
    </location>
</feature>
<feature type="compositionally biased region" description="Polar residues" evidence="1">
    <location>
        <begin position="232"/>
        <end position="253"/>
    </location>
</feature>
<feature type="compositionally biased region" description="Basic and acidic residues" evidence="1">
    <location>
        <begin position="375"/>
        <end position="395"/>
    </location>
</feature>
<dbReference type="EMBL" id="JABFUD020000016">
    <property type="protein sequence ID" value="KAI5068673.1"/>
    <property type="molecule type" value="Genomic_DNA"/>
</dbReference>
<protein>
    <submittedName>
        <fullName evidence="2">Uncharacterized protein</fullName>
    </submittedName>
</protein>
<sequence>MTDEELEHGLTLIAFSEGRHTLTRAEMRKIILQVDSLRDRFPDDSSIERFLDRVADPAQHQDPADVPAQNTGTPPHHALSHSPRQNPHSAQPAIATQSLRNVSHTHSELRSSDNRLSLHRHSGLQSSDNCVSPKDMELANEDTALPLRRSGRDRIPTAKAKEYALEREYLKAKYTSSHLKERQVGEAYGSMERTGSHAQTPPSSNQSEPRLRDSSCDNQARSSGRRSREFPTTHNASTSSWNPLQMQEASSSYGRGRLMPEAQSHKASTHKNRNIHNTNHPLHESAGASIHDQMQEASSHSGPIMPEARCDKLTPRRQQIHLDPNHPLPDNTGRNSWNPQMQETPFYGGPHQLEAQHKNSLVNRGGDFIDPSLHPFHESASLDRSKGRTSKKEETLSTNARSRTQDLRFVPDRSLALGPPYGIATQSISRDSTQMNPILETHRPSQNTAQDAAIRVPRIRLIIKPPKPPAETAAPGTMQFASNADQMYGNIGRLSPGTKRAMQDFPSPQSPSQKAKMKDKTADDAKPWRIKLKSMKPSDREAARQDIVDQATNYNDIQANERRQPIDSTAQDRPKHKSKNGSPKRDKKKRKKSE</sequence>
<feature type="compositionally biased region" description="Basic and acidic residues" evidence="1">
    <location>
        <begin position="536"/>
        <end position="547"/>
    </location>
</feature>
<comment type="caution">
    <text evidence="2">The sequence shown here is derived from an EMBL/GenBank/DDBJ whole genome shotgun (WGS) entry which is preliminary data.</text>
</comment>
<evidence type="ECO:0000313" key="2">
    <source>
        <dbReference type="EMBL" id="KAI5068673.1"/>
    </source>
</evidence>
<feature type="region of interest" description="Disordered" evidence="1">
    <location>
        <begin position="494"/>
        <end position="594"/>
    </location>
</feature>
<dbReference type="Proteomes" id="UP000886520">
    <property type="component" value="Chromosome 16"/>
</dbReference>
<feature type="region of interest" description="Disordered" evidence="1">
    <location>
        <begin position="369"/>
        <end position="401"/>
    </location>
</feature>
<dbReference type="AlphaFoldDB" id="A0A9D4UJP8"/>
<feature type="region of interest" description="Disordered" evidence="1">
    <location>
        <begin position="190"/>
        <end position="284"/>
    </location>
</feature>
<keyword evidence="3" id="KW-1185">Reference proteome</keyword>